<dbReference type="SFLD" id="SFLDG00179">
    <property type="entry name" value="mandelate_racemase"/>
    <property type="match status" value="1"/>
</dbReference>
<dbReference type="PANTHER" id="PTHR13794">
    <property type="entry name" value="ENOLASE SUPERFAMILY, MANDELATE RACEMASE"/>
    <property type="match status" value="1"/>
</dbReference>
<evidence type="ECO:0000256" key="2">
    <source>
        <dbReference type="ARBA" id="ARBA00022723"/>
    </source>
</evidence>
<dbReference type="SUPFAM" id="SSF54826">
    <property type="entry name" value="Enolase N-terminal domain-like"/>
    <property type="match status" value="1"/>
</dbReference>
<dbReference type="OrthoDB" id="9802699at2"/>
<dbReference type="InterPro" id="IPR029017">
    <property type="entry name" value="Enolase-like_N"/>
</dbReference>
<dbReference type="GO" id="GO:0016836">
    <property type="term" value="F:hydro-lyase activity"/>
    <property type="evidence" value="ECO:0007669"/>
    <property type="project" value="TreeGrafter"/>
</dbReference>
<evidence type="ECO:0000256" key="1">
    <source>
        <dbReference type="ARBA" id="ARBA00001946"/>
    </source>
</evidence>
<accession>A0A1Q9ALM9</accession>
<evidence type="ECO:0000259" key="4">
    <source>
        <dbReference type="SMART" id="SM00922"/>
    </source>
</evidence>
<dbReference type="Gene3D" id="3.30.390.10">
    <property type="entry name" value="Enolase-like, N-terminal domain"/>
    <property type="match status" value="1"/>
</dbReference>
<reference evidence="5 6" key="1">
    <citation type="submission" date="2016-09" db="EMBL/GenBank/DDBJ databases">
        <title>Rhizobium sp. nov., a novel species isolated from the rice rhizosphere.</title>
        <authorList>
            <person name="Zhao J."/>
            <person name="Zhang X."/>
        </authorList>
    </citation>
    <scope>NUCLEOTIDE SEQUENCE [LARGE SCALE GENOMIC DNA]</scope>
    <source>
        <strain evidence="5 6">MH17</strain>
    </source>
</reference>
<evidence type="ECO:0000313" key="5">
    <source>
        <dbReference type="EMBL" id="OLP56196.1"/>
    </source>
</evidence>
<evidence type="ECO:0000313" key="6">
    <source>
        <dbReference type="Proteomes" id="UP000186143"/>
    </source>
</evidence>
<keyword evidence="3" id="KW-0460">Magnesium</keyword>
<dbReference type="PANTHER" id="PTHR13794:SF58">
    <property type="entry name" value="MITOCHONDRIAL ENOLASE SUPERFAMILY MEMBER 1"/>
    <property type="match status" value="1"/>
</dbReference>
<organism evidence="5 6">
    <name type="scientific">Xaviernesmea rhizosphaerae</name>
    <dbReference type="NCBI Taxonomy" id="1672749"/>
    <lineage>
        <taxon>Bacteria</taxon>
        <taxon>Pseudomonadati</taxon>
        <taxon>Pseudomonadota</taxon>
        <taxon>Alphaproteobacteria</taxon>
        <taxon>Hyphomicrobiales</taxon>
        <taxon>Rhizobiaceae</taxon>
        <taxon>Rhizobium/Agrobacterium group</taxon>
        <taxon>Xaviernesmea</taxon>
    </lineage>
</organism>
<dbReference type="SFLD" id="SFLDS00001">
    <property type="entry name" value="Enolase"/>
    <property type="match status" value="1"/>
</dbReference>
<comment type="cofactor">
    <cofactor evidence="1">
        <name>Mg(2+)</name>
        <dbReference type="ChEBI" id="CHEBI:18420"/>
    </cofactor>
</comment>
<dbReference type="InterPro" id="IPR046945">
    <property type="entry name" value="RHMD-like"/>
</dbReference>
<dbReference type="InterPro" id="IPR013342">
    <property type="entry name" value="Mandelate_racemase_C"/>
</dbReference>
<gene>
    <name evidence="5" type="ORF">BJF92_20620</name>
</gene>
<dbReference type="CDD" id="cd03316">
    <property type="entry name" value="MR_like"/>
    <property type="match status" value="1"/>
</dbReference>
<dbReference type="SMART" id="SM00922">
    <property type="entry name" value="MR_MLE"/>
    <property type="match status" value="1"/>
</dbReference>
<name>A0A1Q9ALM9_9HYPH</name>
<dbReference type="Gene3D" id="3.20.20.120">
    <property type="entry name" value="Enolase-like C-terminal domain"/>
    <property type="match status" value="1"/>
</dbReference>
<feature type="domain" description="Mandelate racemase/muconate lactonizing enzyme C-terminal" evidence="4">
    <location>
        <begin position="131"/>
        <end position="243"/>
    </location>
</feature>
<dbReference type="RefSeq" id="WP_075634273.1">
    <property type="nucleotide sequence ID" value="NZ_MKIO01000024.1"/>
</dbReference>
<sequence>MSRITEIAISHHRLALDPPFKASWDGRPRTAFDATIVRVRDDEGREGIGSGDLMKGFEGHEALFIGEDPRCLERHYEVLSHIDFHYGRCWPLDLALWDLAGKVMGEPVWRLLGGRSDRVRLYASSGVLRAPEAMADQAERYLEEGFAAMKLRFSASAGGRAGWREDVRALEAIRARVGDRMALMVDCNQGWRMPWDTSRPWTFKEALTVARELERLDVEWMEEPLHREDRAGMRRLADATAIKIAGGEMTRSAAAFRDLIAERALDVIQPDVALTGGITGCRRIALMAREAGVIFTPHSWTNGIGVLANAHLTAGLGEAPFLEYPYDAPEWSLERRDFPLARPLTHSQGWLVLSEAPGLGIVLDEDRLRTTRIG</sequence>
<protein>
    <submittedName>
        <fullName evidence="5">Isomerase</fullName>
    </submittedName>
</protein>
<dbReference type="InterPro" id="IPR029065">
    <property type="entry name" value="Enolase_C-like"/>
</dbReference>
<dbReference type="SUPFAM" id="SSF51604">
    <property type="entry name" value="Enolase C-terminal domain-like"/>
    <property type="match status" value="1"/>
</dbReference>
<proteinExistence type="predicted"/>
<dbReference type="Pfam" id="PF13378">
    <property type="entry name" value="MR_MLE_C"/>
    <property type="match status" value="1"/>
</dbReference>
<evidence type="ECO:0000256" key="3">
    <source>
        <dbReference type="ARBA" id="ARBA00022842"/>
    </source>
</evidence>
<dbReference type="GO" id="GO:0000287">
    <property type="term" value="F:magnesium ion binding"/>
    <property type="evidence" value="ECO:0007669"/>
    <property type="project" value="TreeGrafter"/>
</dbReference>
<comment type="caution">
    <text evidence="5">The sequence shown here is derived from an EMBL/GenBank/DDBJ whole genome shotgun (WGS) entry which is preliminary data.</text>
</comment>
<dbReference type="STRING" id="1672749.BJF92_20620"/>
<dbReference type="GO" id="GO:0016052">
    <property type="term" value="P:carbohydrate catabolic process"/>
    <property type="evidence" value="ECO:0007669"/>
    <property type="project" value="TreeGrafter"/>
</dbReference>
<dbReference type="InterPro" id="IPR036849">
    <property type="entry name" value="Enolase-like_C_sf"/>
</dbReference>
<keyword evidence="2" id="KW-0479">Metal-binding</keyword>
<dbReference type="GO" id="GO:0016853">
    <property type="term" value="F:isomerase activity"/>
    <property type="evidence" value="ECO:0007669"/>
    <property type="project" value="UniProtKB-KW"/>
</dbReference>
<keyword evidence="5" id="KW-0413">Isomerase</keyword>
<dbReference type="AlphaFoldDB" id="A0A1Q9ALM9"/>
<dbReference type="EMBL" id="MKIO01000024">
    <property type="protein sequence ID" value="OLP56196.1"/>
    <property type="molecule type" value="Genomic_DNA"/>
</dbReference>
<dbReference type="Proteomes" id="UP000186143">
    <property type="component" value="Unassembled WGS sequence"/>
</dbReference>